<reference evidence="3 4" key="2">
    <citation type="journal article" date="2019" name="G3 (Bethesda)">
        <title>Hybrid Assembly of the Genome of the Entomopathogenic Nematode Steinernema carpocapsae Identifies the X-Chromosome.</title>
        <authorList>
            <person name="Serra L."/>
            <person name="Macchietto M."/>
            <person name="Macias-Munoz A."/>
            <person name="McGill C.J."/>
            <person name="Rodriguez I.M."/>
            <person name="Rodriguez B."/>
            <person name="Murad R."/>
            <person name="Mortazavi A."/>
        </authorList>
    </citation>
    <scope>NUCLEOTIDE SEQUENCE [LARGE SCALE GENOMIC DNA]</scope>
    <source>
        <strain evidence="3 4">ALL</strain>
    </source>
</reference>
<dbReference type="GO" id="GO:0004518">
    <property type="term" value="F:nuclease activity"/>
    <property type="evidence" value="ECO:0007669"/>
    <property type="project" value="UniProtKB-KW"/>
</dbReference>
<comment type="similarity">
    <text evidence="1">Belongs to the DXO/Dom3Z family.</text>
</comment>
<keyword evidence="1" id="KW-0479">Metal-binding</keyword>
<dbReference type="GO" id="GO:0034353">
    <property type="term" value="F:mRNA 5'-diphosphatase activity"/>
    <property type="evidence" value="ECO:0007669"/>
    <property type="project" value="TreeGrafter"/>
</dbReference>
<dbReference type="GO" id="GO:0003723">
    <property type="term" value="F:RNA binding"/>
    <property type="evidence" value="ECO:0007669"/>
    <property type="project" value="UniProtKB-KW"/>
</dbReference>
<name>A0A4V6A0A9_STECR</name>
<dbReference type="PANTHER" id="PTHR12395:SF9">
    <property type="entry name" value="DECAPPING AND EXORIBONUCLEASE PROTEIN"/>
    <property type="match status" value="1"/>
</dbReference>
<reference evidence="3 4" key="1">
    <citation type="journal article" date="2015" name="Genome Biol.">
        <title>Comparative genomics of Steinernema reveals deeply conserved gene regulatory networks.</title>
        <authorList>
            <person name="Dillman A.R."/>
            <person name="Macchietto M."/>
            <person name="Porter C.F."/>
            <person name="Rogers A."/>
            <person name="Williams B."/>
            <person name="Antoshechkin I."/>
            <person name="Lee M.M."/>
            <person name="Goodwin Z."/>
            <person name="Lu X."/>
            <person name="Lewis E.E."/>
            <person name="Goodrich-Blair H."/>
            <person name="Stock S.P."/>
            <person name="Adams B.J."/>
            <person name="Sternberg P.W."/>
            <person name="Mortazavi A."/>
        </authorList>
    </citation>
    <scope>NUCLEOTIDE SEQUENCE [LARGE SCALE GENOMIC DNA]</scope>
    <source>
        <strain evidence="3 4">ALL</strain>
    </source>
</reference>
<gene>
    <name evidence="3" type="ORF">L596_022712</name>
</gene>
<keyword evidence="1" id="KW-0540">Nuclease</keyword>
<comment type="function">
    <text evidence="1">Decapping enzyme for NAD-capped RNAs: specifically hydrolyzes the nicotinamide adenine dinucleotide (NAD) cap from a subset of RNAs by removing the entire NAD moiety from the 5'-end of an NAD-capped RNA.</text>
</comment>
<feature type="compositionally biased region" description="Polar residues" evidence="2">
    <location>
        <begin position="336"/>
        <end position="347"/>
    </location>
</feature>
<dbReference type="Proteomes" id="UP000298663">
    <property type="component" value="Unassembled WGS sequence"/>
</dbReference>
<keyword evidence="1" id="KW-0378">Hydrolase</keyword>
<dbReference type="GO" id="GO:0000956">
    <property type="term" value="P:nuclear-transcribed mRNA catabolic process"/>
    <property type="evidence" value="ECO:0007669"/>
    <property type="project" value="TreeGrafter"/>
</dbReference>
<keyword evidence="1" id="KW-0547">Nucleotide-binding</keyword>
<dbReference type="PANTHER" id="PTHR12395">
    <property type="entry name" value="DOM-3 RELATED"/>
    <property type="match status" value="1"/>
</dbReference>
<keyword evidence="4" id="KW-1185">Reference proteome</keyword>
<feature type="compositionally biased region" description="Basic and acidic residues" evidence="2">
    <location>
        <begin position="368"/>
        <end position="381"/>
    </location>
</feature>
<dbReference type="EMBL" id="AZBU02000007">
    <property type="protein sequence ID" value="TKR70725.1"/>
    <property type="molecule type" value="Genomic_DNA"/>
</dbReference>
<dbReference type="GO" id="GO:0000166">
    <property type="term" value="F:nucleotide binding"/>
    <property type="evidence" value="ECO:0007669"/>
    <property type="project" value="UniProtKB-KW"/>
</dbReference>
<comment type="subcellular location">
    <subcellularLocation>
        <location evidence="1">Nucleus</location>
    </subcellularLocation>
</comment>
<evidence type="ECO:0000313" key="3">
    <source>
        <dbReference type="EMBL" id="TKR70725.1"/>
    </source>
</evidence>
<dbReference type="GO" id="GO:0005829">
    <property type="term" value="C:cytosol"/>
    <property type="evidence" value="ECO:0007669"/>
    <property type="project" value="TreeGrafter"/>
</dbReference>
<proteinExistence type="inferred from homology"/>
<keyword evidence="1" id="KW-0539">Nucleus</keyword>
<accession>A0A4V6A0A9</accession>
<organism evidence="3 4">
    <name type="scientific">Steinernema carpocapsae</name>
    <name type="common">Entomopathogenic nematode</name>
    <dbReference type="NCBI Taxonomy" id="34508"/>
    <lineage>
        <taxon>Eukaryota</taxon>
        <taxon>Metazoa</taxon>
        <taxon>Ecdysozoa</taxon>
        <taxon>Nematoda</taxon>
        <taxon>Chromadorea</taxon>
        <taxon>Rhabditida</taxon>
        <taxon>Tylenchina</taxon>
        <taxon>Panagrolaimomorpha</taxon>
        <taxon>Strongyloidoidea</taxon>
        <taxon>Steinernematidae</taxon>
        <taxon>Steinernema</taxon>
    </lineage>
</organism>
<feature type="compositionally biased region" description="Polar residues" evidence="2">
    <location>
        <begin position="356"/>
        <end position="367"/>
    </location>
</feature>
<dbReference type="GO" id="GO:0046872">
    <property type="term" value="F:metal ion binding"/>
    <property type="evidence" value="ECO:0007669"/>
    <property type="project" value="UniProtKB-KW"/>
</dbReference>
<dbReference type="GO" id="GO:0110155">
    <property type="term" value="P:NAD-cap decapping"/>
    <property type="evidence" value="ECO:0007669"/>
    <property type="project" value="TreeGrafter"/>
</dbReference>
<protein>
    <recommendedName>
        <fullName evidence="1">Decapping nuclease</fullName>
        <ecNumber evidence="1">3.6.1.-</ecNumber>
    </recommendedName>
</protein>
<dbReference type="InterPro" id="IPR039039">
    <property type="entry name" value="RAI1-like_fam"/>
</dbReference>
<comment type="cofactor">
    <cofactor evidence="1">
        <name>a divalent metal cation</name>
        <dbReference type="ChEBI" id="CHEBI:60240"/>
    </cofactor>
</comment>
<feature type="region of interest" description="Disordered" evidence="2">
    <location>
        <begin position="320"/>
        <end position="382"/>
    </location>
</feature>
<evidence type="ECO:0000256" key="2">
    <source>
        <dbReference type="SAM" id="MobiDB-lite"/>
    </source>
</evidence>
<dbReference type="EC" id="3.6.1.-" evidence="1"/>
<comment type="caution">
    <text evidence="3">The sequence shown here is derived from an EMBL/GenBank/DDBJ whole genome shotgun (WGS) entry which is preliminary data.</text>
</comment>
<sequence length="411" mass="46205">MPQHEPIYLHKIKKEKLCKHIDFRVTSKSSLTVDPTGNITMGIDNARRLVENLVDQSLATPVDAQRKFSITKQNANLFQILVALSQNANDADLLTVAHESDIIASRGALADVAAHKHNFSNKLKLVVGFYQDCLFLTKRSDSKSSDAGLKAELAITSPKEGEPSFYDCPSVPWHQLYAQTLVQIGYHSLFVNGEYDCLDKNDKRVEIKLKKGGLSSYNLFNLSSSQVYMQARLLDTEDVVVATHEGNEQITRFDRINISKLETGNPSFDSSSIKFEEGTTELKFTWTEDELLTNLEHFLRKLYTMCRSYPDKILVIENGLPDSNSESDANKHNDSTENGLPDNNSESDANKHSDSTENGLPDSNSNSDAKKHSDSNGERKQKNVFYVTKVANDRSLLFPKFFTEHFDRIGQ</sequence>
<evidence type="ECO:0000313" key="4">
    <source>
        <dbReference type="Proteomes" id="UP000298663"/>
    </source>
</evidence>
<keyword evidence="1" id="KW-0694">RNA-binding</keyword>
<dbReference type="GO" id="GO:0005634">
    <property type="term" value="C:nucleus"/>
    <property type="evidence" value="ECO:0007669"/>
    <property type="project" value="UniProtKB-SubCell"/>
</dbReference>
<dbReference type="AlphaFoldDB" id="A0A4V6A0A9"/>
<evidence type="ECO:0000256" key="1">
    <source>
        <dbReference type="RuleBase" id="RU367113"/>
    </source>
</evidence>